<evidence type="ECO:0000259" key="1">
    <source>
        <dbReference type="PROSITE" id="PS51186"/>
    </source>
</evidence>
<dbReference type="SUPFAM" id="SSF55729">
    <property type="entry name" value="Acyl-CoA N-acyltransferases (Nat)"/>
    <property type="match status" value="1"/>
</dbReference>
<dbReference type="PANTHER" id="PTHR43792">
    <property type="entry name" value="GNAT FAMILY, PUTATIVE (AFU_ORTHOLOGUE AFUA_3G00765)-RELATED-RELATED"/>
    <property type="match status" value="1"/>
</dbReference>
<accession>A0A4Y9RY94</accession>
<dbReference type="Pfam" id="PF13302">
    <property type="entry name" value="Acetyltransf_3"/>
    <property type="match status" value="1"/>
</dbReference>
<dbReference type="InterPro" id="IPR016181">
    <property type="entry name" value="Acyl_CoA_acyltransferase"/>
</dbReference>
<dbReference type="PROSITE" id="PS51186">
    <property type="entry name" value="GNAT"/>
    <property type="match status" value="1"/>
</dbReference>
<sequence>MRHLDACVYRPEMRAPEIFETERLRLRPVKRSDAGDIYQYTSGVAETRFMPFQRHQDIGDSLEFAERCEACWVAGSAFPWAVTERMSERFMGVLELRLSPPKADFGYIFAEAFWGNGFATEATSAVVGWTIAQPSIMRVWATCHPGNIASAAVLRRTGLSHEATLSNWEARPQLEELAGPSACYALVKSPPR</sequence>
<dbReference type="OrthoDB" id="6293260at2"/>
<comment type="caution">
    <text evidence="2">The sequence shown here is derived from an EMBL/GenBank/DDBJ whole genome shotgun (WGS) entry which is preliminary data.</text>
</comment>
<dbReference type="GO" id="GO:0016747">
    <property type="term" value="F:acyltransferase activity, transferring groups other than amino-acyl groups"/>
    <property type="evidence" value="ECO:0007669"/>
    <property type="project" value="InterPro"/>
</dbReference>
<dbReference type="Gene3D" id="3.40.630.30">
    <property type="match status" value="1"/>
</dbReference>
<name>A0A4Y9RY94_9CAUL</name>
<dbReference type="Proteomes" id="UP000298216">
    <property type="component" value="Unassembled WGS sequence"/>
</dbReference>
<feature type="domain" description="N-acetyltransferase" evidence="1">
    <location>
        <begin position="24"/>
        <end position="180"/>
    </location>
</feature>
<dbReference type="EMBL" id="SPVH01000006">
    <property type="protein sequence ID" value="TFW12716.1"/>
    <property type="molecule type" value="Genomic_DNA"/>
</dbReference>
<evidence type="ECO:0000313" key="2">
    <source>
        <dbReference type="EMBL" id="TFW12716.1"/>
    </source>
</evidence>
<keyword evidence="2" id="KW-0808">Transferase</keyword>
<dbReference type="InterPro" id="IPR000182">
    <property type="entry name" value="GNAT_dom"/>
</dbReference>
<keyword evidence="3" id="KW-1185">Reference proteome</keyword>
<organism evidence="2 3">
    <name type="scientific">Brevundimonas intermedia</name>
    <dbReference type="NCBI Taxonomy" id="74315"/>
    <lineage>
        <taxon>Bacteria</taxon>
        <taxon>Pseudomonadati</taxon>
        <taxon>Pseudomonadota</taxon>
        <taxon>Alphaproteobacteria</taxon>
        <taxon>Caulobacterales</taxon>
        <taxon>Caulobacteraceae</taxon>
        <taxon>Brevundimonas</taxon>
    </lineage>
</organism>
<gene>
    <name evidence="2" type="ORF">EGY25_12050</name>
</gene>
<proteinExistence type="predicted"/>
<reference evidence="2 3" key="1">
    <citation type="submission" date="2019-03" db="EMBL/GenBank/DDBJ databases">
        <title>Draft genome of Brevundimonas sp. a heavy metal resistant soil bacteria.</title>
        <authorList>
            <person name="Soto J."/>
        </authorList>
    </citation>
    <scope>NUCLEOTIDE SEQUENCE [LARGE SCALE GENOMIC DNA]</scope>
    <source>
        <strain evidence="2 3">B-10</strain>
    </source>
</reference>
<dbReference type="InterPro" id="IPR051531">
    <property type="entry name" value="N-acetyltransferase"/>
</dbReference>
<evidence type="ECO:0000313" key="3">
    <source>
        <dbReference type="Proteomes" id="UP000298216"/>
    </source>
</evidence>
<protein>
    <submittedName>
        <fullName evidence="2">N-acetyltransferase</fullName>
    </submittedName>
</protein>
<dbReference type="PANTHER" id="PTHR43792:SF1">
    <property type="entry name" value="N-ACETYLTRANSFERASE DOMAIN-CONTAINING PROTEIN"/>
    <property type="match status" value="1"/>
</dbReference>
<dbReference type="AlphaFoldDB" id="A0A4Y9RY94"/>